<accession>A0ABT2H744</accession>
<dbReference type="Gene3D" id="1.10.10.10">
    <property type="entry name" value="Winged helix-like DNA-binding domain superfamily/Winged helix DNA-binding domain"/>
    <property type="match status" value="1"/>
</dbReference>
<dbReference type="Proteomes" id="UP001165586">
    <property type="component" value="Unassembled WGS sequence"/>
</dbReference>
<evidence type="ECO:0000313" key="2">
    <source>
        <dbReference type="Proteomes" id="UP001165586"/>
    </source>
</evidence>
<comment type="caution">
    <text evidence="1">The sequence shown here is derived from an EMBL/GenBank/DDBJ whole genome shotgun (WGS) entry which is preliminary data.</text>
</comment>
<dbReference type="EMBL" id="JANLCJ010000008">
    <property type="protein sequence ID" value="MCS5735763.1"/>
    <property type="molecule type" value="Genomic_DNA"/>
</dbReference>
<dbReference type="InterPro" id="IPR036388">
    <property type="entry name" value="WH-like_DNA-bd_sf"/>
</dbReference>
<dbReference type="InterPro" id="IPR036390">
    <property type="entry name" value="WH_DNA-bd_sf"/>
</dbReference>
<protein>
    <submittedName>
        <fullName evidence="1">Uncharacterized protein</fullName>
    </submittedName>
</protein>
<name>A0ABT2H744_9MICO</name>
<gene>
    <name evidence="1" type="ORF">N1032_18640</name>
</gene>
<evidence type="ECO:0000313" key="1">
    <source>
        <dbReference type="EMBL" id="MCS5735763.1"/>
    </source>
</evidence>
<keyword evidence="2" id="KW-1185">Reference proteome</keyword>
<proteinExistence type="predicted"/>
<organism evidence="1 2">
    <name type="scientific">Herbiconiux daphne</name>
    <dbReference type="NCBI Taxonomy" id="2970914"/>
    <lineage>
        <taxon>Bacteria</taxon>
        <taxon>Bacillati</taxon>
        <taxon>Actinomycetota</taxon>
        <taxon>Actinomycetes</taxon>
        <taxon>Micrococcales</taxon>
        <taxon>Microbacteriaceae</taxon>
        <taxon>Herbiconiux</taxon>
    </lineage>
</organism>
<dbReference type="RefSeq" id="WP_259540821.1">
    <property type="nucleotide sequence ID" value="NZ_JANLCJ010000008.1"/>
</dbReference>
<sequence>MPESDAPATGLVSTPSDVLEAAEAFGNPHNAEITAYLSAHPRATFGHIFTALRDSGVDVVKGTLSARLRKLEATGVIFGDPSPEERGRGKVVRYSHDARRLNQLASRQLDYMLGLLDEDVPAEQVGLPAASALRPLDLVSAKILTYLTLNDSPRPDELHQVLRELSSPQRLSDLIAIGLATIDDNDHVRLDQAAVTRAARVLFEVSVH</sequence>
<dbReference type="SUPFAM" id="SSF46785">
    <property type="entry name" value="Winged helix' DNA-binding domain"/>
    <property type="match status" value="1"/>
</dbReference>
<reference evidence="1" key="1">
    <citation type="submission" date="2022-08" db="EMBL/GenBank/DDBJ databases">
        <authorList>
            <person name="Deng Y."/>
            <person name="Han X.-F."/>
            <person name="Zhang Y.-Q."/>
        </authorList>
    </citation>
    <scope>NUCLEOTIDE SEQUENCE</scope>
    <source>
        <strain evidence="1">CPCC 203386</strain>
    </source>
</reference>